<dbReference type="GO" id="GO:0006310">
    <property type="term" value="P:DNA recombination"/>
    <property type="evidence" value="ECO:0007669"/>
    <property type="project" value="UniProtKB-KW"/>
</dbReference>
<accession>A0A8S0ZKP8</accession>
<comment type="function">
    <text evidence="1">Proposed core component of the chromatin remodeling INO80 complex which is involved in transcriptional regulation, DNA replication and probably DNA repair.</text>
</comment>
<dbReference type="Gene3D" id="3.30.420.40">
    <property type="match status" value="2"/>
</dbReference>
<name>A0A8S0ZKP8_ARCPL</name>
<gene>
    <name evidence="14" type="ORF">APLA_LOCUS6397</name>
</gene>
<dbReference type="OrthoDB" id="5989977at2759"/>
<evidence type="ECO:0000256" key="1">
    <source>
        <dbReference type="ARBA" id="ARBA00003373"/>
    </source>
</evidence>
<evidence type="ECO:0000256" key="12">
    <source>
        <dbReference type="ARBA" id="ARBA00061816"/>
    </source>
</evidence>
<evidence type="ECO:0000256" key="6">
    <source>
        <dbReference type="ARBA" id="ARBA00023015"/>
    </source>
</evidence>
<dbReference type="SMART" id="SM00268">
    <property type="entry name" value="ACTIN"/>
    <property type="match status" value="1"/>
</dbReference>
<evidence type="ECO:0000256" key="11">
    <source>
        <dbReference type="ARBA" id="ARBA00023242"/>
    </source>
</evidence>
<reference evidence="14 15" key="1">
    <citation type="submission" date="2020-04" db="EMBL/GenBank/DDBJ databases">
        <authorList>
            <person name="Wallbank WR R."/>
            <person name="Pardo Diaz C."/>
            <person name="Kozak K."/>
            <person name="Martin S."/>
            <person name="Jiggins C."/>
            <person name="Moest M."/>
            <person name="Warren A I."/>
            <person name="Byers J.R.P. K."/>
            <person name="Montejo-Kovacevich G."/>
            <person name="Yen C E."/>
        </authorList>
    </citation>
    <scope>NUCLEOTIDE SEQUENCE [LARGE SCALE GENOMIC DNA]</scope>
</reference>
<organism evidence="14 15">
    <name type="scientific">Arctia plantaginis</name>
    <name type="common">Wood tiger moth</name>
    <name type="synonym">Phalaena plantaginis</name>
    <dbReference type="NCBI Taxonomy" id="874455"/>
    <lineage>
        <taxon>Eukaryota</taxon>
        <taxon>Metazoa</taxon>
        <taxon>Ecdysozoa</taxon>
        <taxon>Arthropoda</taxon>
        <taxon>Hexapoda</taxon>
        <taxon>Insecta</taxon>
        <taxon>Pterygota</taxon>
        <taxon>Neoptera</taxon>
        <taxon>Endopterygota</taxon>
        <taxon>Lepidoptera</taxon>
        <taxon>Glossata</taxon>
        <taxon>Ditrysia</taxon>
        <taxon>Noctuoidea</taxon>
        <taxon>Erebidae</taxon>
        <taxon>Arctiinae</taxon>
        <taxon>Arctia</taxon>
    </lineage>
</organism>
<evidence type="ECO:0000256" key="8">
    <source>
        <dbReference type="ARBA" id="ARBA00023163"/>
    </source>
</evidence>
<dbReference type="SUPFAM" id="SSF53067">
    <property type="entry name" value="Actin-like ATPase domain"/>
    <property type="match status" value="2"/>
</dbReference>
<comment type="subunit">
    <text evidence="12">Component of the chromatin remodeling Ino80 complex.</text>
</comment>
<keyword evidence="5" id="KW-0227">DNA damage</keyword>
<dbReference type="PANTHER" id="PTHR11937">
    <property type="entry name" value="ACTIN"/>
    <property type="match status" value="1"/>
</dbReference>
<feature type="coiled-coil region" evidence="13">
    <location>
        <begin position="293"/>
        <end position="325"/>
    </location>
</feature>
<keyword evidence="7 13" id="KW-0175">Coiled coil</keyword>
<dbReference type="EMBL" id="CADEBD010000294">
    <property type="protein sequence ID" value="CAB3234086.1"/>
    <property type="molecule type" value="Genomic_DNA"/>
</dbReference>
<dbReference type="Pfam" id="PF00022">
    <property type="entry name" value="Actin"/>
    <property type="match status" value="2"/>
</dbReference>
<dbReference type="FunFam" id="3.30.420.40:FF:000058">
    <property type="entry name" value="Putative actin-related protein 5"/>
    <property type="match status" value="1"/>
</dbReference>
<dbReference type="Proteomes" id="UP000494256">
    <property type="component" value="Unassembled WGS sequence"/>
</dbReference>
<sequence length="668" mass="76371">MDTDDIENILVLKDYKTVPDIVHEYSPTLKFGHIPLVIDNGSYQCRVGWSINEEPNLIFKNYIARPRKDRCKKDAEPPVTPPIQIGNDIVNIEAVRFQLKTQFDKNVVTHFEVQEQVFDYIFSHLGIDSEGSVPHPIALTEAFVTPNYCRQLMSELLFEGYGVPGVSYGVDSLFSMYKNDIGDSALIINCGYHTIHIIPVIRGRVIEEHARRINLGGSEIICYLHKLLQLKYPVHVNAITMSRAEEIVHEHSSIALDYQETIKKWANPDYYEANVMRIQLPYVQTVTSSGLTAEQQKERKKEMARRLLEINARKREERLADDEENLNHLLAIKDMIEDGDTDEFNEAIKGFDIKSYEDLQRQITNINMRIEKNKQRIAAAATAEENLETRPAGRLNPPTEPEAFQAWLTDTRAKYRELVARREARRARRAAMVKRRTAAAAERMRVISRLAAAGDDFGNQDSDWDAYKSISREADSDSEADGERVLELEEALREYETPPANSSQHHQLHLAIEPFRAPELMFQPSMMGNVEAGLAETMEYVFKHFSSEDQMLLANNVFLTGGSSQFPGLKERLERELLEMRPFQSTHKVIMAKNPSLDAWYGARDFAGSNEFESWCISKEEYYEMGGEYLKDHYASNKYYKSPAPIIDNTLAPSVDANVVKEEIVVDC</sequence>
<comment type="caution">
    <text evidence="14">The sequence shown here is derived from an EMBL/GenBank/DDBJ whole genome shotgun (WGS) entry which is preliminary data.</text>
</comment>
<keyword evidence="9" id="KW-0233">DNA recombination</keyword>
<dbReference type="CDD" id="cd10211">
    <property type="entry name" value="ASKHA_NBD_Arp5"/>
    <property type="match status" value="1"/>
</dbReference>
<dbReference type="GO" id="GO:0005634">
    <property type="term" value="C:nucleus"/>
    <property type="evidence" value="ECO:0007669"/>
    <property type="project" value="UniProtKB-SubCell"/>
</dbReference>
<proteinExistence type="inferred from homology"/>
<keyword evidence="8" id="KW-0804">Transcription</keyword>
<evidence type="ECO:0000256" key="3">
    <source>
        <dbReference type="ARBA" id="ARBA00006021"/>
    </source>
</evidence>
<evidence type="ECO:0000256" key="4">
    <source>
        <dbReference type="ARBA" id="ARBA00021612"/>
    </source>
</evidence>
<keyword evidence="11" id="KW-0539">Nucleus</keyword>
<dbReference type="GO" id="GO:0006281">
    <property type="term" value="P:DNA repair"/>
    <property type="evidence" value="ECO:0007669"/>
    <property type="project" value="UniProtKB-KW"/>
</dbReference>
<dbReference type="GO" id="GO:0060255">
    <property type="term" value="P:regulation of macromolecule metabolic process"/>
    <property type="evidence" value="ECO:0007669"/>
    <property type="project" value="UniProtKB-ARBA"/>
</dbReference>
<comment type="subcellular location">
    <subcellularLocation>
        <location evidence="2">Nucleus</location>
    </subcellularLocation>
</comment>
<protein>
    <recommendedName>
        <fullName evidence="4">Actin-related protein 5</fullName>
    </recommendedName>
</protein>
<evidence type="ECO:0000256" key="7">
    <source>
        <dbReference type="ARBA" id="ARBA00023054"/>
    </source>
</evidence>
<keyword evidence="6" id="KW-0805">Transcription regulation</keyword>
<evidence type="ECO:0000256" key="2">
    <source>
        <dbReference type="ARBA" id="ARBA00004123"/>
    </source>
</evidence>
<dbReference type="InterPro" id="IPR004000">
    <property type="entry name" value="Actin"/>
</dbReference>
<evidence type="ECO:0000256" key="9">
    <source>
        <dbReference type="ARBA" id="ARBA00023172"/>
    </source>
</evidence>
<dbReference type="FunFam" id="3.90.640.10:FF:000016">
    <property type="entry name" value="ARP5 actin-related protein 5 homolog"/>
    <property type="match status" value="1"/>
</dbReference>
<dbReference type="FunFam" id="3.30.420.40:FF:000237">
    <property type="entry name" value="Actin-related protein 5"/>
    <property type="match status" value="1"/>
</dbReference>
<evidence type="ECO:0000313" key="14">
    <source>
        <dbReference type="EMBL" id="CAB3234086.1"/>
    </source>
</evidence>
<dbReference type="FunFam" id="3.30.420.40:FF:000048">
    <property type="entry name" value="ARP5 actin-related protein 5 homolog"/>
    <property type="match status" value="1"/>
</dbReference>
<evidence type="ECO:0000256" key="10">
    <source>
        <dbReference type="ARBA" id="ARBA00023204"/>
    </source>
</evidence>
<keyword evidence="10" id="KW-0234">DNA repair</keyword>
<dbReference type="AlphaFoldDB" id="A0A8S0ZKP8"/>
<evidence type="ECO:0000256" key="13">
    <source>
        <dbReference type="SAM" id="Coils"/>
    </source>
</evidence>
<dbReference type="InterPro" id="IPR043129">
    <property type="entry name" value="ATPase_NBD"/>
</dbReference>
<evidence type="ECO:0000256" key="5">
    <source>
        <dbReference type="ARBA" id="ARBA00022763"/>
    </source>
</evidence>
<evidence type="ECO:0000313" key="15">
    <source>
        <dbReference type="Proteomes" id="UP000494256"/>
    </source>
</evidence>
<dbReference type="GO" id="GO:0019219">
    <property type="term" value="P:regulation of nucleobase-containing compound metabolic process"/>
    <property type="evidence" value="ECO:0007669"/>
    <property type="project" value="UniProtKB-ARBA"/>
</dbReference>
<comment type="similarity">
    <text evidence="3">Belongs to the actin family. ARP5 subfamily.</text>
</comment>